<feature type="transmembrane region" description="Helical" evidence="8">
    <location>
        <begin position="38"/>
        <end position="59"/>
    </location>
</feature>
<comment type="subcellular location">
    <subcellularLocation>
        <location evidence="1">Cell inner membrane</location>
        <topology evidence="1">Multi-pass membrane protein</topology>
    </subcellularLocation>
</comment>
<evidence type="ECO:0000256" key="4">
    <source>
        <dbReference type="ARBA" id="ARBA00022519"/>
    </source>
</evidence>
<dbReference type="RefSeq" id="WP_349134646.1">
    <property type="nucleotide sequence ID" value="NZ_JBBMFF010000087.1"/>
</dbReference>
<evidence type="ECO:0000256" key="3">
    <source>
        <dbReference type="ARBA" id="ARBA00022475"/>
    </source>
</evidence>
<dbReference type="Proteomes" id="UP001491552">
    <property type="component" value="Unassembled WGS sequence"/>
</dbReference>
<dbReference type="PANTHER" id="PTHR23522:SF10">
    <property type="entry name" value="3-PHENYLPROPIONIC ACID TRANSPORTER-RELATED"/>
    <property type="match status" value="1"/>
</dbReference>
<evidence type="ECO:0000256" key="8">
    <source>
        <dbReference type="SAM" id="Phobius"/>
    </source>
</evidence>
<name>A0ABV1G3G0_9FIRM</name>
<dbReference type="SUPFAM" id="SSF103473">
    <property type="entry name" value="MFS general substrate transporter"/>
    <property type="match status" value="1"/>
</dbReference>
<protein>
    <submittedName>
        <fullName evidence="10">MFS transporter</fullName>
    </submittedName>
</protein>
<evidence type="ECO:0000256" key="6">
    <source>
        <dbReference type="ARBA" id="ARBA00022989"/>
    </source>
</evidence>
<sequence length="387" mass="40529">MKRAPWLYTLMQIALWSIHGVLISYAQRYLAGMGMRDSAIGLLLGGATAAGFVLQPLLAAVCDRSRLTVRLTLLTGGGLMLLCCAALLPAAKSLTLTAAFYAVACCMAQTVPSFVNALGMAAERKGMRLNFGISRGAGSIGFGLTAQLANVLLLRGGLRTVPLYSLCLAAILTATALCFPRTAEDAPEAETERASGLGRFLRGSPRFCLLLAGAFLLFFGHNTLASYLYRVAQWKGNADAQGTATMLAALLELPILFGFPLLLRKAGSGSWLRLSGIFFTLRLLLTLVLPGTAGFYLAQCMQMGGFALYTVSSVYYVNEIIPVQDAVKGQSFLGAAGTIGAVAANVLGGALLDASGVPLLLTVCTIVSAVGAAIVWCAVQTKKHAAC</sequence>
<feature type="transmembrane region" description="Helical" evidence="8">
    <location>
        <begin position="7"/>
        <end position="26"/>
    </location>
</feature>
<evidence type="ECO:0000256" key="1">
    <source>
        <dbReference type="ARBA" id="ARBA00004429"/>
    </source>
</evidence>
<keyword evidence="11" id="KW-1185">Reference proteome</keyword>
<accession>A0ABV1G3G0</accession>
<dbReference type="Gene3D" id="1.20.1250.20">
    <property type="entry name" value="MFS general substrate transporter like domains"/>
    <property type="match status" value="2"/>
</dbReference>
<feature type="transmembrane region" description="Helical" evidence="8">
    <location>
        <begin position="207"/>
        <end position="229"/>
    </location>
</feature>
<evidence type="ECO:0000313" key="11">
    <source>
        <dbReference type="Proteomes" id="UP001491552"/>
    </source>
</evidence>
<evidence type="ECO:0000256" key="5">
    <source>
        <dbReference type="ARBA" id="ARBA00022692"/>
    </source>
</evidence>
<organism evidence="10 11">
    <name type="scientific">Faecousia intestinalis</name>
    <dbReference type="NCBI Taxonomy" id="3133167"/>
    <lineage>
        <taxon>Bacteria</taxon>
        <taxon>Bacillati</taxon>
        <taxon>Bacillota</taxon>
        <taxon>Clostridia</taxon>
        <taxon>Eubacteriales</taxon>
        <taxon>Oscillospiraceae</taxon>
        <taxon>Faecousia</taxon>
    </lineage>
</organism>
<feature type="transmembrane region" description="Helical" evidence="8">
    <location>
        <begin position="133"/>
        <end position="155"/>
    </location>
</feature>
<keyword evidence="2" id="KW-0813">Transport</keyword>
<evidence type="ECO:0000259" key="9">
    <source>
        <dbReference type="Pfam" id="PF12832"/>
    </source>
</evidence>
<feature type="transmembrane region" description="Helical" evidence="8">
    <location>
        <begin position="358"/>
        <end position="379"/>
    </location>
</feature>
<dbReference type="Pfam" id="PF12832">
    <property type="entry name" value="MFS_1_like"/>
    <property type="match status" value="1"/>
</dbReference>
<feature type="transmembrane region" description="Helical" evidence="8">
    <location>
        <begin position="329"/>
        <end position="352"/>
    </location>
</feature>
<feature type="transmembrane region" description="Helical" evidence="8">
    <location>
        <begin position="295"/>
        <end position="317"/>
    </location>
</feature>
<feature type="transmembrane region" description="Helical" evidence="8">
    <location>
        <begin position="241"/>
        <end position="263"/>
    </location>
</feature>
<evidence type="ECO:0000256" key="7">
    <source>
        <dbReference type="ARBA" id="ARBA00023136"/>
    </source>
</evidence>
<reference evidence="10 11" key="1">
    <citation type="submission" date="2024-03" db="EMBL/GenBank/DDBJ databases">
        <title>Human intestinal bacterial collection.</title>
        <authorList>
            <person name="Pauvert C."/>
            <person name="Hitch T.C.A."/>
            <person name="Clavel T."/>
        </authorList>
    </citation>
    <scope>NUCLEOTIDE SEQUENCE [LARGE SCALE GENOMIC DNA]</scope>
    <source>
        <strain evidence="10 11">CLA-AA-H192</strain>
    </source>
</reference>
<evidence type="ECO:0000313" key="10">
    <source>
        <dbReference type="EMBL" id="MEQ2509937.1"/>
    </source>
</evidence>
<keyword evidence="7 8" id="KW-0472">Membrane</keyword>
<feature type="domain" description="Major facilitator superfamily associated" evidence="9">
    <location>
        <begin position="15"/>
        <end position="356"/>
    </location>
</feature>
<keyword evidence="6 8" id="KW-1133">Transmembrane helix</keyword>
<dbReference type="InterPro" id="IPR024989">
    <property type="entry name" value="MFS_assoc_dom"/>
</dbReference>
<feature type="transmembrane region" description="Helical" evidence="8">
    <location>
        <begin position="270"/>
        <end position="289"/>
    </location>
</feature>
<feature type="transmembrane region" description="Helical" evidence="8">
    <location>
        <begin position="98"/>
        <end position="121"/>
    </location>
</feature>
<keyword evidence="5 8" id="KW-0812">Transmembrane</keyword>
<keyword evidence="4" id="KW-0997">Cell inner membrane</keyword>
<feature type="transmembrane region" description="Helical" evidence="8">
    <location>
        <begin position="71"/>
        <end position="92"/>
    </location>
</feature>
<dbReference type="PANTHER" id="PTHR23522">
    <property type="entry name" value="BLL5896 PROTEIN"/>
    <property type="match status" value="1"/>
</dbReference>
<dbReference type="EMBL" id="JBBMFF010000087">
    <property type="protein sequence ID" value="MEQ2509937.1"/>
    <property type="molecule type" value="Genomic_DNA"/>
</dbReference>
<proteinExistence type="predicted"/>
<gene>
    <name evidence="10" type="ORF">WMO66_01515</name>
</gene>
<dbReference type="InterPro" id="IPR036259">
    <property type="entry name" value="MFS_trans_sf"/>
</dbReference>
<keyword evidence="3" id="KW-1003">Cell membrane</keyword>
<evidence type="ECO:0000256" key="2">
    <source>
        <dbReference type="ARBA" id="ARBA00022448"/>
    </source>
</evidence>
<feature type="transmembrane region" description="Helical" evidence="8">
    <location>
        <begin position="161"/>
        <end position="179"/>
    </location>
</feature>
<comment type="caution">
    <text evidence="10">The sequence shown here is derived from an EMBL/GenBank/DDBJ whole genome shotgun (WGS) entry which is preliminary data.</text>
</comment>